<dbReference type="STRING" id="926569.ANT_12720"/>
<reference evidence="1 2" key="1">
    <citation type="submission" date="2010-12" db="EMBL/GenBank/DDBJ databases">
        <title>Whole genome sequence of Anaerolinea thermophila UNI-1.</title>
        <authorList>
            <person name="Narita-Yamada S."/>
            <person name="Kishi E."/>
            <person name="Watanabe Y."/>
            <person name="Takasaki K."/>
            <person name="Ankai A."/>
            <person name="Oguchi A."/>
            <person name="Fukui S."/>
            <person name="Takahashi M."/>
            <person name="Yashiro I."/>
            <person name="Hosoyama A."/>
            <person name="Sekiguchi Y."/>
            <person name="Hanada S."/>
            <person name="Fujita N."/>
        </authorList>
    </citation>
    <scope>NUCLEOTIDE SEQUENCE [LARGE SCALE GENOMIC DNA]</scope>
    <source>
        <strain evidence="2">DSM 14523 / JCM 11388 / NBRC 100420 / UNI-1</strain>
    </source>
</reference>
<dbReference type="HOGENOM" id="CLU_2068207_0_0_0"/>
<dbReference type="RefSeq" id="WP_013559694.1">
    <property type="nucleotide sequence ID" value="NC_014960.1"/>
</dbReference>
<dbReference type="InParanoid" id="E8N4E2"/>
<sequence length="118" mass="13656">MDEKITIIEGPTPVFEAIDDGWALGLHESAGMYETALTRVRTFNGNALVERCHKAWSRQEHIYLHYRNRLGMEERAPIFAARNVTTPEGDVLLLWCRLKPEDIEEEPDFDLPDDEDKE</sequence>
<accession>E8N4E2</accession>
<protein>
    <submittedName>
        <fullName evidence="1">Uncharacterized protein</fullName>
    </submittedName>
</protein>
<name>E8N4E2_ANATU</name>
<organism evidence="1 2">
    <name type="scientific">Anaerolinea thermophila (strain DSM 14523 / JCM 11388 / NBRC 100420 / UNI-1)</name>
    <dbReference type="NCBI Taxonomy" id="926569"/>
    <lineage>
        <taxon>Bacteria</taxon>
        <taxon>Bacillati</taxon>
        <taxon>Chloroflexota</taxon>
        <taxon>Anaerolineae</taxon>
        <taxon>Anaerolineales</taxon>
        <taxon>Anaerolineaceae</taxon>
        <taxon>Anaerolinea</taxon>
    </lineage>
</organism>
<evidence type="ECO:0000313" key="1">
    <source>
        <dbReference type="EMBL" id="BAJ63306.1"/>
    </source>
</evidence>
<keyword evidence="2" id="KW-1185">Reference proteome</keyword>
<proteinExistence type="predicted"/>
<gene>
    <name evidence="1" type="ordered locus">ANT_12720</name>
</gene>
<evidence type="ECO:0000313" key="2">
    <source>
        <dbReference type="Proteomes" id="UP000008922"/>
    </source>
</evidence>
<dbReference type="OrthoDB" id="163432at2"/>
<dbReference type="AlphaFoldDB" id="E8N4E2"/>
<dbReference type="Proteomes" id="UP000008922">
    <property type="component" value="Chromosome"/>
</dbReference>
<dbReference type="KEGG" id="atm:ANT_12720"/>
<dbReference type="EMBL" id="AP012029">
    <property type="protein sequence ID" value="BAJ63306.1"/>
    <property type="molecule type" value="Genomic_DNA"/>
</dbReference>